<evidence type="ECO:0000256" key="1">
    <source>
        <dbReference type="SAM" id="MobiDB-lite"/>
    </source>
</evidence>
<feature type="region of interest" description="Disordered" evidence="1">
    <location>
        <begin position="1"/>
        <end position="46"/>
    </location>
</feature>
<dbReference type="PROSITE" id="PS50181">
    <property type="entry name" value="FBOX"/>
    <property type="match status" value="1"/>
</dbReference>
<dbReference type="VEuPathDB" id="FungiDB:RhiirA1_414123"/>
<feature type="compositionally biased region" description="Polar residues" evidence="1">
    <location>
        <begin position="33"/>
        <end position="45"/>
    </location>
</feature>
<dbReference type="InterPro" id="IPR001810">
    <property type="entry name" value="F-box_dom"/>
</dbReference>
<dbReference type="OrthoDB" id="2117972at2759"/>
<dbReference type="SMART" id="SM00028">
    <property type="entry name" value="TPR"/>
    <property type="match status" value="1"/>
</dbReference>
<dbReference type="VEuPathDB" id="FungiDB:RhiirFUN_018847"/>
<reference evidence="2 3" key="2">
    <citation type="submission" date="2017-10" db="EMBL/GenBank/DDBJ databases">
        <title>Genome analyses suggest a sexual origin of heterokaryosis in a supposedly ancient asexual fungus.</title>
        <authorList>
            <person name="Corradi N."/>
            <person name="Sedzielewska K."/>
            <person name="Noel J."/>
            <person name="Charron P."/>
            <person name="Farinelli L."/>
            <person name="Marton T."/>
            <person name="Kruger M."/>
            <person name="Pelin A."/>
            <person name="Brachmann A."/>
            <person name="Corradi N."/>
        </authorList>
    </citation>
    <scope>NUCLEOTIDE SEQUENCE [LARGE SCALE GENOMIC DNA]</scope>
    <source>
        <strain evidence="2 3">A1</strain>
    </source>
</reference>
<dbReference type="SUPFAM" id="SSF81383">
    <property type="entry name" value="F-box domain"/>
    <property type="match status" value="1"/>
</dbReference>
<dbReference type="InterPro" id="IPR019734">
    <property type="entry name" value="TPR_rpt"/>
</dbReference>
<dbReference type="Gene3D" id="1.25.40.10">
    <property type="entry name" value="Tetratricopeptide repeat domain"/>
    <property type="match status" value="1"/>
</dbReference>
<dbReference type="SUPFAM" id="SSF81901">
    <property type="entry name" value="HCP-like"/>
    <property type="match status" value="1"/>
</dbReference>
<evidence type="ECO:0000313" key="3">
    <source>
        <dbReference type="Proteomes" id="UP000232688"/>
    </source>
</evidence>
<dbReference type="Gene3D" id="1.20.1280.50">
    <property type="match status" value="1"/>
</dbReference>
<dbReference type="CDD" id="cd22089">
    <property type="entry name" value="F-box_FBXO9"/>
    <property type="match status" value="1"/>
</dbReference>
<reference evidence="2 3" key="1">
    <citation type="submission" date="2017-10" db="EMBL/GenBank/DDBJ databases">
        <title>Extensive intraspecific genome diversity in a model arbuscular mycorrhizal fungus.</title>
        <authorList>
            <person name="Chen E.C.H."/>
            <person name="Morin E."/>
            <person name="Baudet D."/>
            <person name="Noel J."/>
            <person name="Ndikumana S."/>
            <person name="Charron P."/>
            <person name="St-Onge C."/>
            <person name="Giorgi J."/>
            <person name="Grigoriev I.V."/>
            <person name="Roux C."/>
            <person name="Martin F.M."/>
            <person name="Corradi N."/>
        </authorList>
    </citation>
    <scope>NUCLEOTIDE SEQUENCE [LARGE SCALE GENOMIC DNA]</scope>
    <source>
        <strain evidence="2 3">A1</strain>
    </source>
</reference>
<protein>
    <submittedName>
        <fullName evidence="2">Uncharacterized protein</fullName>
    </submittedName>
</protein>
<dbReference type="InterPro" id="IPR036047">
    <property type="entry name" value="F-box-like_dom_sf"/>
</dbReference>
<sequence>MKAESSGTSELENFREQWKAEISRQHKKDSHSKSPATSANISNASVDVKKSLELSEESIEIEVPSTFELTNTNSDSTDPETISHKALEIYVKAVTKEREGNLSEALKYYRQALKLDPTTEHSYRKQLYNVVNGKTIDQDSESFNFFTKHLEEVPQFPYIFIGEDYEKGNKSLEQQIKDDNSIFNLINSFRDLQLDLLPLKPNKEVYIAKLPNELIVCILHQLIIRGDVTSLERFALTCKKFFLLSREISLWRYLCEKAYRDNSLPLAVSNVLIEEYVKLYYHSDWKRMYIERPRIRLDGVFISTCNYLRPGSAENTWNQPIHLVTYYRYIRFYSDGTCVALLTTNEPINVVKNFGCDYKSKSFMNGKWELSDNHILMIQAKDPDLRKFTFHLIFDLKSTHRGRHNKLTWIEYYSINNFTDERTDISLKNEKSYFFSKVKSYIVVW</sequence>
<feature type="compositionally biased region" description="Basic and acidic residues" evidence="1">
    <location>
        <begin position="12"/>
        <end position="24"/>
    </location>
</feature>
<dbReference type="InterPro" id="IPR045464">
    <property type="entry name" value="Hrt3/FBXO9_C"/>
</dbReference>
<dbReference type="AlphaFoldDB" id="A0A2I1EDU3"/>
<comment type="caution">
    <text evidence="2">The sequence shown here is derived from an EMBL/GenBank/DDBJ whole genome shotgun (WGS) entry which is preliminary data.</text>
</comment>
<dbReference type="PANTHER" id="PTHR12874">
    <property type="entry name" value="F-BOX ONLY PROTEIN 48-RELATED"/>
    <property type="match status" value="1"/>
</dbReference>
<dbReference type="EMBL" id="LLXH01000208">
    <property type="protein sequence ID" value="PKC70640.1"/>
    <property type="molecule type" value="Genomic_DNA"/>
</dbReference>
<accession>A0A2I1EDU3</accession>
<dbReference type="GO" id="GO:0019005">
    <property type="term" value="C:SCF ubiquitin ligase complex"/>
    <property type="evidence" value="ECO:0007669"/>
    <property type="project" value="TreeGrafter"/>
</dbReference>
<dbReference type="Pfam" id="PF19270">
    <property type="entry name" value="FBO_C"/>
    <property type="match status" value="1"/>
</dbReference>
<dbReference type="InterPro" id="IPR011990">
    <property type="entry name" value="TPR-like_helical_dom_sf"/>
</dbReference>
<evidence type="ECO:0000313" key="2">
    <source>
        <dbReference type="EMBL" id="PKC70640.1"/>
    </source>
</evidence>
<feature type="compositionally biased region" description="Polar residues" evidence="1">
    <location>
        <begin position="1"/>
        <end position="11"/>
    </location>
</feature>
<gene>
    <name evidence="2" type="ORF">RhiirA1_414123</name>
</gene>
<dbReference type="Pfam" id="PF12937">
    <property type="entry name" value="F-box-like"/>
    <property type="match status" value="1"/>
</dbReference>
<proteinExistence type="predicted"/>
<dbReference type="GO" id="GO:0005737">
    <property type="term" value="C:cytoplasm"/>
    <property type="evidence" value="ECO:0007669"/>
    <property type="project" value="TreeGrafter"/>
</dbReference>
<dbReference type="SMR" id="A0A2I1EDU3"/>
<dbReference type="GO" id="GO:0031146">
    <property type="term" value="P:SCF-dependent proteasomal ubiquitin-dependent protein catabolic process"/>
    <property type="evidence" value="ECO:0007669"/>
    <property type="project" value="TreeGrafter"/>
</dbReference>
<dbReference type="VEuPathDB" id="FungiDB:FUN_019960"/>
<dbReference type="Proteomes" id="UP000232688">
    <property type="component" value="Unassembled WGS sequence"/>
</dbReference>
<name>A0A2I1EDU3_9GLOM</name>
<dbReference type="PANTHER" id="PTHR12874:SF9">
    <property type="entry name" value="F-BOX ONLY PROTEIN 48"/>
    <property type="match status" value="1"/>
</dbReference>
<organism evidence="2 3">
    <name type="scientific">Rhizophagus irregularis</name>
    <dbReference type="NCBI Taxonomy" id="588596"/>
    <lineage>
        <taxon>Eukaryota</taxon>
        <taxon>Fungi</taxon>
        <taxon>Fungi incertae sedis</taxon>
        <taxon>Mucoromycota</taxon>
        <taxon>Glomeromycotina</taxon>
        <taxon>Glomeromycetes</taxon>
        <taxon>Glomerales</taxon>
        <taxon>Glomeraceae</taxon>
        <taxon>Rhizophagus</taxon>
    </lineage>
</organism>
<dbReference type="PROSITE" id="PS50005">
    <property type="entry name" value="TPR"/>
    <property type="match status" value="1"/>
</dbReference>